<comment type="similarity">
    <text evidence="2">Belongs to the bacteroidetes fimbrillin superfamily. FimA/Mfa1 family.</text>
</comment>
<reference evidence="6" key="1">
    <citation type="journal article" date="2022" name="Cell">
        <title>Design, construction, and in vivo augmentation of a complex gut microbiome.</title>
        <authorList>
            <person name="Cheng A.G."/>
            <person name="Ho P.Y."/>
            <person name="Aranda-Diaz A."/>
            <person name="Jain S."/>
            <person name="Yu F.B."/>
            <person name="Meng X."/>
            <person name="Wang M."/>
            <person name="Iakiviak M."/>
            <person name="Nagashima K."/>
            <person name="Zhao A."/>
            <person name="Murugkar P."/>
            <person name="Patil A."/>
            <person name="Atabakhsh K."/>
            <person name="Weakley A."/>
            <person name="Yan J."/>
            <person name="Brumbaugh A.R."/>
            <person name="Higginbottom S."/>
            <person name="Dimas A."/>
            <person name="Shiver A.L."/>
            <person name="Deutschbauer A."/>
            <person name="Neff N."/>
            <person name="Sonnenburg J.L."/>
            <person name="Huang K.C."/>
            <person name="Fischbach M.A."/>
        </authorList>
    </citation>
    <scope>NUCLEOTIDE SEQUENCE</scope>
    <source>
        <strain evidence="6">JC50</strain>
    </source>
</reference>
<keyword evidence="4" id="KW-0281">Fimbrium</keyword>
<keyword evidence="7" id="KW-1185">Reference proteome</keyword>
<name>A0ABY5VC80_9BACT</name>
<comment type="subcellular location">
    <subcellularLocation>
        <location evidence="1">Fimbrium</location>
    </subcellularLocation>
</comment>
<accession>A0ABY5VC80</accession>
<evidence type="ECO:0000313" key="6">
    <source>
        <dbReference type="EMBL" id="UWN66487.1"/>
    </source>
</evidence>
<gene>
    <name evidence="6" type="ORF">NQ519_06555</name>
</gene>
<keyword evidence="3" id="KW-0732">Signal</keyword>
<dbReference type="Proteomes" id="UP001058267">
    <property type="component" value="Chromosome"/>
</dbReference>
<dbReference type="InterPro" id="IPR029141">
    <property type="entry name" value="FimA_N"/>
</dbReference>
<evidence type="ECO:0000313" key="7">
    <source>
        <dbReference type="Proteomes" id="UP001058267"/>
    </source>
</evidence>
<evidence type="ECO:0000256" key="4">
    <source>
        <dbReference type="ARBA" id="ARBA00023263"/>
    </source>
</evidence>
<evidence type="ECO:0000256" key="3">
    <source>
        <dbReference type="ARBA" id="ARBA00022729"/>
    </source>
</evidence>
<protein>
    <submittedName>
        <fullName evidence="6">DUF4906 domain-containing protein</fullName>
    </submittedName>
</protein>
<dbReference type="RefSeq" id="WP_227901001.1">
    <property type="nucleotide sequence ID" value="NZ_CP102252.1"/>
</dbReference>
<dbReference type="Gene3D" id="2.60.40.2580">
    <property type="match status" value="1"/>
</dbReference>
<dbReference type="EMBL" id="CP102252">
    <property type="protein sequence ID" value="UWN66487.1"/>
    <property type="molecule type" value="Genomic_DNA"/>
</dbReference>
<sequence length="929" mass="103357">MKRLFHIVWICLAVAACSKDELPGTHGEFASLTLSVASSQNDVKTRAVSADADEQRINNLYIFIFNPDGSVDCRNYISSLSASSWTGTIGGLTCGTGKSVAAIANTDNTVVDITREMLDGIASRAALDSCVVNIRGKFIERGTNFLMTGVAENVTVTADGPVQVTVPLTRVDSKIRFRVTEASGVTFTSDDWRVVSVPRKAGMMASRTDLCTDPAECFDTEWAHFEEDGKTFAFYSLESVLTPRAEIPVTAGTYEEQYALREKQDKTPTGAGIEVANGDYTYAPKTGTCVQLRGDIRYKDASSGVEISADVVYTVHLGGVEGVDDYNLLRNTYYTYNVKIVSVDKIIIEVDSSKGTAEDERRPGAEGDVVMALQIKELDAYNEVFTLSFHQSNVDETMTWDVNTPFSRGAAGEHPADYKWIKFRINSKNSSNFYSSTDFRAYPGDDAVYTGTVSLDTYMTDVANGTDKLLYVDQLVNILQACKERYRTSGSGGSDHLFDSSDYMRFTAFVDEYYYETSPTDPSETAVNGLWKKFVNQQARVMNILSNLAYSPDRQSTKTNAIYSIRQSSIQTMYNSMDEDNFTAWGTQMMQDETPVSFEKTGNTVSNPTYNDPNNGRANSLRMWLAGSTTKRWSDYVTTSTWTMKSDYEAAKYKCLRMNRDNDGDGTIDESEVQWYLASINQLTDLWIGEWSFDPRARLYRKTTWAQGQEQYFVSSTVLGKSGTSGNTYDDPTILWSSEGSSTGRLSQNYQTGVMTTPVYYRCVRNLGVPRTAAETVMPDDLVTYDATTRRISLARIDQQSIRGYFQTAELPEHHEREAANKPWRIFEVLNTPSGGHGYNWESLRSAASAGNSPCPAGYRIPNQRELALMHSRIGNDGNWTLNNHFSRTRFQFDSSRPGFSVSQNNGVLYLLTGTGNSGGVRCVKDINE</sequence>
<dbReference type="InterPro" id="IPR018247">
    <property type="entry name" value="EF_Hand_1_Ca_BS"/>
</dbReference>
<feature type="domain" description="Major fimbrial subunit protein N-terminal" evidence="5">
    <location>
        <begin position="30"/>
        <end position="158"/>
    </location>
</feature>
<dbReference type="PROSITE" id="PS51257">
    <property type="entry name" value="PROKAR_LIPOPROTEIN"/>
    <property type="match status" value="1"/>
</dbReference>
<dbReference type="Pfam" id="PF06321">
    <property type="entry name" value="P_gingi_FimA"/>
    <property type="match status" value="1"/>
</dbReference>
<dbReference type="PROSITE" id="PS00018">
    <property type="entry name" value="EF_HAND_1"/>
    <property type="match status" value="1"/>
</dbReference>
<proteinExistence type="inferred from homology"/>
<evidence type="ECO:0000259" key="5">
    <source>
        <dbReference type="Pfam" id="PF06321"/>
    </source>
</evidence>
<organism evidence="6 7">
    <name type="scientific">Alistipes senegalensis JC50</name>
    <dbReference type="NCBI Taxonomy" id="1033732"/>
    <lineage>
        <taxon>Bacteria</taxon>
        <taxon>Pseudomonadati</taxon>
        <taxon>Bacteroidota</taxon>
        <taxon>Bacteroidia</taxon>
        <taxon>Bacteroidales</taxon>
        <taxon>Rikenellaceae</taxon>
        <taxon>Alistipes</taxon>
    </lineage>
</organism>
<evidence type="ECO:0000256" key="1">
    <source>
        <dbReference type="ARBA" id="ARBA00004561"/>
    </source>
</evidence>
<evidence type="ECO:0000256" key="2">
    <source>
        <dbReference type="ARBA" id="ARBA00006011"/>
    </source>
</evidence>